<dbReference type="PANTHER" id="PTHR24198:SF165">
    <property type="entry name" value="ANKYRIN REPEAT-CONTAINING PROTEIN-RELATED"/>
    <property type="match status" value="1"/>
</dbReference>
<name>A2G035_TRIV3</name>
<protein>
    <submittedName>
        <fullName evidence="4">Ankyrin repeat protein, putative</fullName>
    </submittedName>
</protein>
<dbReference type="SUPFAM" id="SSF48403">
    <property type="entry name" value="Ankyrin repeat"/>
    <property type="match status" value="1"/>
</dbReference>
<gene>
    <name evidence="4" type="ORF">TVAG_469390</name>
</gene>
<dbReference type="Pfam" id="PF12796">
    <property type="entry name" value="Ank_2"/>
    <property type="match status" value="1"/>
</dbReference>
<dbReference type="OrthoDB" id="9995210at2759"/>
<dbReference type="Gene3D" id="1.25.40.20">
    <property type="entry name" value="Ankyrin repeat-containing domain"/>
    <property type="match status" value="1"/>
</dbReference>
<evidence type="ECO:0000256" key="1">
    <source>
        <dbReference type="ARBA" id="ARBA00022737"/>
    </source>
</evidence>
<reference evidence="4" key="1">
    <citation type="submission" date="2006-10" db="EMBL/GenBank/DDBJ databases">
        <authorList>
            <person name="Amadeo P."/>
            <person name="Zhao Q."/>
            <person name="Wortman J."/>
            <person name="Fraser-Liggett C."/>
            <person name="Carlton J."/>
        </authorList>
    </citation>
    <scope>NUCLEOTIDE SEQUENCE</scope>
    <source>
        <strain evidence="4">G3</strain>
    </source>
</reference>
<evidence type="ECO:0000313" key="4">
    <source>
        <dbReference type="EMBL" id="EAX89479.1"/>
    </source>
</evidence>
<dbReference type="KEGG" id="tva:4747149"/>
<dbReference type="AlphaFoldDB" id="A2G035"/>
<dbReference type="PROSITE" id="PS50297">
    <property type="entry name" value="ANK_REP_REGION"/>
    <property type="match status" value="1"/>
</dbReference>
<dbReference type="InterPro" id="IPR036770">
    <property type="entry name" value="Ankyrin_rpt-contain_sf"/>
</dbReference>
<evidence type="ECO:0000256" key="2">
    <source>
        <dbReference type="ARBA" id="ARBA00023043"/>
    </source>
</evidence>
<keyword evidence="1" id="KW-0677">Repeat</keyword>
<dbReference type="VEuPathDB" id="TrichDB:TVAG_469390"/>
<accession>A2G035</accession>
<dbReference type="RefSeq" id="XP_001302409.1">
    <property type="nucleotide sequence ID" value="XM_001302408.1"/>
</dbReference>
<organism evidence="4 5">
    <name type="scientific">Trichomonas vaginalis (strain ATCC PRA-98 / G3)</name>
    <dbReference type="NCBI Taxonomy" id="412133"/>
    <lineage>
        <taxon>Eukaryota</taxon>
        <taxon>Metamonada</taxon>
        <taxon>Parabasalia</taxon>
        <taxon>Trichomonadida</taxon>
        <taxon>Trichomonadidae</taxon>
        <taxon>Trichomonas</taxon>
    </lineage>
</organism>
<dbReference type="VEuPathDB" id="TrichDB:TVAGG3_0084830"/>
<dbReference type="PANTHER" id="PTHR24198">
    <property type="entry name" value="ANKYRIN REPEAT AND PROTEIN KINASE DOMAIN-CONTAINING PROTEIN"/>
    <property type="match status" value="1"/>
</dbReference>
<dbReference type="SMART" id="SM00248">
    <property type="entry name" value="ANK"/>
    <property type="match status" value="5"/>
</dbReference>
<feature type="repeat" description="ANK" evidence="3">
    <location>
        <begin position="151"/>
        <end position="183"/>
    </location>
</feature>
<dbReference type="SMR" id="A2G035"/>
<proteinExistence type="predicted"/>
<dbReference type="InterPro" id="IPR002110">
    <property type="entry name" value="Ankyrin_rpt"/>
</dbReference>
<dbReference type="eggNOG" id="KOG4177">
    <property type="taxonomic scope" value="Eukaryota"/>
</dbReference>
<keyword evidence="2 3" id="KW-0040">ANK repeat</keyword>
<dbReference type="EMBL" id="DS114196">
    <property type="protein sequence ID" value="EAX89479.1"/>
    <property type="molecule type" value="Genomic_DNA"/>
</dbReference>
<evidence type="ECO:0000313" key="5">
    <source>
        <dbReference type="Proteomes" id="UP000001542"/>
    </source>
</evidence>
<reference evidence="4" key="2">
    <citation type="journal article" date="2007" name="Science">
        <title>Draft genome sequence of the sexually transmitted pathogen Trichomonas vaginalis.</title>
        <authorList>
            <person name="Carlton J.M."/>
            <person name="Hirt R.P."/>
            <person name="Silva J.C."/>
            <person name="Delcher A.L."/>
            <person name="Schatz M."/>
            <person name="Zhao Q."/>
            <person name="Wortman J.R."/>
            <person name="Bidwell S.L."/>
            <person name="Alsmark U.C.M."/>
            <person name="Besteiro S."/>
            <person name="Sicheritz-Ponten T."/>
            <person name="Noel C.J."/>
            <person name="Dacks J.B."/>
            <person name="Foster P.G."/>
            <person name="Simillion C."/>
            <person name="Van de Peer Y."/>
            <person name="Miranda-Saavedra D."/>
            <person name="Barton G.J."/>
            <person name="Westrop G.D."/>
            <person name="Mueller S."/>
            <person name="Dessi D."/>
            <person name="Fiori P.L."/>
            <person name="Ren Q."/>
            <person name="Paulsen I."/>
            <person name="Zhang H."/>
            <person name="Bastida-Corcuera F.D."/>
            <person name="Simoes-Barbosa A."/>
            <person name="Brown M.T."/>
            <person name="Hayes R.D."/>
            <person name="Mukherjee M."/>
            <person name="Okumura C.Y."/>
            <person name="Schneider R."/>
            <person name="Smith A.J."/>
            <person name="Vanacova S."/>
            <person name="Villalvazo M."/>
            <person name="Haas B.J."/>
            <person name="Pertea M."/>
            <person name="Feldblyum T.V."/>
            <person name="Utterback T.R."/>
            <person name="Shu C.L."/>
            <person name="Osoegawa K."/>
            <person name="de Jong P.J."/>
            <person name="Hrdy I."/>
            <person name="Horvathova L."/>
            <person name="Zubacova Z."/>
            <person name="Dolezal P."/>
            <person name="Malik S.B."/>
            <person name="Logsdon J.M. Jr."/>
            <person name="Henze K."/>
            <person name="Gupta A."/>
            <person name="Wang C.C."/>
            <person name="Dunne R.L."/>
            <person name="Upcroft J.A."/>
            <person name="Upcroft P."/>
            <person name="White O."/>
            <person name="Salzberg S.L."/>
            <person name="Tang P."/>
            <person name="Chiu C.-H."/>
            <person name="Lee Y.-S."/>
            <person name="Embley T.M."/>
            <person name="Coombs G.H."/>
            <person name="Mottram J.C."/>
            <person name="Tachezy J."/>
            <person name="Fraser-Liggett C.M."/>
            <person name="Johnson P.J."/>
        </authorList>
    </citation>
    <scope>NUCLEOTIDE SEQUENCE [LARGE SCALE GENOMIC DNA]</scope>
    <source>
        <strain evidence="4">G3</strain>
    </source>
</reference>
<feature type="repeat" description="ANK" evidence="3">
    <location>
        <begin position="118"/>
        <end position="150"/>
    </location>
</feature>
<keyword evidence="5" id="KW-1185">Reference proteome</keyword>
<dbReference type="PROSITE" id="PS50088">
    <property type="entry name" value="ANK_REPEAT"/>
    <property type="match status" value="2"/>
</dbReference>
<sequence>MNFEASLIQCIKTNDPKGIEALGLTSANVDDIIVHKFEVPNKELLNGVLIPRYPTPLVYAILCRKLDVVIKLIELKAKIDLEVNGWKPIHYAVATNQPSIVRYIIEYDTEQLEATTNLGTTLLHLAVSTNSLELVDYLLISGANPNSQNLVGNSTFHFAALLHQPNIIRTLLAFSADPEIKNNAGVTPIDIANSKQNSLFLEIIKETPLDLEVIMKEYHQILANKEEEAKIEPAADPGAVEERIKSLSKRIADIERAVNKE</sequence>
<dbReference type="Proteomes" id="UP000001542">
    <property type="component" value="Unassembled WGS sequence"/>
</dbReference>
<dbReference type="InParanoid" id="A2G035"/>
<evidence type="ECO:0000256" key="3">
    <source>
        <dbReference type="PROSITE-ProRule" id="PRU00023"/>
    </source>
</evidence>
<dbReference type="STRING" id="5722.A2G035"/>